<evidence type="ECO:0000313" key="1">
    <source>
        <dbReference type="EMBL" id="GEU45927.1"/>
    </source>
</evidence>
<evidence type="ECO:0008006" key="2">
    <source>
        <dbReference type="Google" id="ProtNLM"/>
    </source>
</evidence>
<name>A0A6L2KB20_TANCI</name>
<dbReference type="AlphaFoldDB" id="A0A6L2KB20"/>
<protein>
    <recommendedName>
        <fullName evidence="2">Reverse transcriptase domain-containing protein</fullName>
    </recommendedName>
</protein>
<reference evidence="1" key="1">
    <citation type="journal article" date="2019" name="Sci. Rep.">
        <title>Draft genome of Tanacetum cinerariifolium, the natural source of mosquito coil.</title>
        <authorList>
            <person name="Yamashiro T."/>
            <person name="Shiraishi A."/>
            <person name="Satake H."/>
            <person name="Nakayama K."/>
        </authorList>
    </citation>
    <scope>NUCLEOTIDE SEQUENCE</scope>
</reference>
<accession>A0A6L2KB20</accession>
<gene>
    <name evidence="1" type="ORF">Tci_017905</name>
</gene>
<proteinExistence type="predicted"/>
<sequence>MAKFILNEARAEQNLAEPSIKSNVKYKLGDELLKELHSNFYSGRVEEDVVGHIAKILEILDLIKVASMDPFQLRMKTFPLSLSEEARKWWMNEGDGKINTWEELVNNFFTKFYPLSCVSNYDKMCDDDEEEVGNSEWIMDEDVSIDDDRDHTNSSMITKPELKIGDEFLKYCMTTLTGMDESDVTDHIAKVLEITERIKIPNVDKDELQLHVFLKSLSGDAKKRKILDDLDHKTDYFEFLYWLASKFDNYWELDKNTKSGLWEFYVNGRNKGTIDEFVKYNEPCKEKSKKTCSDFKPYLDAQDGKDIYEIINRDYSLMPIPAHHDISNSDELCQTEEFTIVRCSVGSYEEFIIVGPSKISTVKKNPSSMSCIYHELFNKRDRGWAITRTK</sequence>
<organism evidence="1">
    <name type="scientific">Tanacetum cinerariifolium</name>
    <name type="common">Dalmatian daisy</name>
    <name type="synonym">Chrysanthemum cinerariifolium</name>
    <dbReference type="NCBI Taxonomy" id="118510"/>
    <lineage>
        <taxon>Eukaryota</taxon>
        <taxon>Viridiplantae</taxon>
        <taxon>Streptophyta</taxon>
        <taxon>Embryophyta</taxon>
        <taxon>Tracheophyta</taxon>
        <taxon>Spermatophyta</taxon>
        <taxon>Magnoliopsida</taxon>
        <taxon>eudicotyledons</taxon>
        <taxon>Gunneridae</taxon>
        <taxon>Pentapetalae</taxon>
        <taxon>asterids</taxon>
        <taxon>campanulids</taxon>
        <taxon>Asterales</taxon>
        <taxon>Asteraceae</taxon>
        <taxon>Asteroideae</taxon>
        <taxon>Anthemideae</taxon>
        <taxon>Anthemidinae</taxon>
        <taxon>Tanacetum</taxon>
    </lineage>
</organism>
<dbReference type="EMBL" id="BKCJ010002054">
    <property type="protein sequence ID" value="GEU45927.1"/>
    <property type="molecule type" value="Genomic_DNA"/>
</dbReference>
<comment type="caution">
    <text evidence="1">The sequence shown here is derived from an EMBL/GenBank/DDBJ whole genome shotgun (WGS) entry which is preliminary data.</text>
</comment>